<evidence type="ECO:0000256" key="8">
    <source>
        <dbReference type="ARBA" id="ARBA00023212"/>
    </source>
</evidence>
<dbReference type="OrthoDB" id="6361178at2759"/>
<dbReference type="GO" id="GO:0005813">
    <property type="term" value="C:centrosome"/>
    <property type="evidence" value="ECO:0007669"/>
    <property type="project" value="TreeGrafter"/>
</dbReference>
<feature type="compositionally biased region" description="Basic residues" evidence="12">
    <location>
        <begin position="71"/>
        <end position="89"/>
    </location>
</feature>
<keyword evidence="8" id="KW-0206">Cytoskeleton</keyword>
<evidence type="ECO:0000256" key="2">
    <source>
        <dbReference type="ARBA" id="ARBA00004186"/>
    </source>
</evidence>
<dbReference type="Proteomes" id="UP000287033">
    <property type="component" value="Unassembled WGS sequence"/>
</dbReference>
<dbReference type="PANTHER" id="PTHR31167:SF3">
    <property type="entry name" value="SPINDLE AND CENTRIOLE-ASSOCIATED PROTEIN 1"/>
    <property type="match status" value="1"/>
</dbReference>
<name>A0A401T668_CHIPU</name>
<comment type="caution">
    <text evidence="13">The sequence shown here is derived from an EMBL/GenBank/DDBJ whole genome shotgun (WGS) entry which is preliminary data.</text>
</comment>
<keyword evidence="6" id="KW-0498">Mitosis</keyword>
<keyword evidence="5" id="KW-0132">Cell division</keyword>
<feature type="compositionally biased region" description="Basic and acidic residues" evidence="12">
    <location>
        <begin position="182"/>
        <end position="208"/>
    </location>
</feature>
<feature type="compositionally biased region" description="Polar residues" evidence="12">
    <location>
        <begin position="724"/>
        <end position="740"/>
    </location>
</feature>
<organism evidence="13 14">
    <name type="scientific">Chiloscyllium punctatum</name>
    <name type="common">Brownbanded bambooshark</name>
    <name type="synonym">Hemiscyllium punctatum</name>
    <dbReference type="NCBI Taxonomy" id="137246"/>
    <lineage>
        <taxon>Eukaryota</taxon>
        <taxon>Metazoa</taxon>
        <taxon>Chordata</taxon>
        <taxon>Craniata</taxon>
        <taxon>Vertebrata</taxon>
        <taxon>Chondrichthyes</taxon>
        <taxon>Elasmobranchii</taxon>
        <taxon>Galeomorphii</taxon>
        <taxon>Galeoidea</taxon>
        <taxon>Orectolobiformes</taxon>
        <taxon>Hemiscylliidae</taxon>
        <taxon>Chiloscyllium</taxon>
    </lineage>
</organism>
<reference evidence="13 14" key="1">
    <citation type="journal article" date="2018" name="Nat. Ecol. Evol.">
        <title>Shark genomes provide insights into elasmobranch evolution and the origin of vertebrates.</title>
        <authorList>
            <person name="Hara Y"/>
            <person name="Yamaguchi K"/>
            <person name="Onimaru K"/>
            <person name="Kadota M"/>
            <person name="Koyanagi M"/>
            <person name="Keeley SD"/>
            <person name="Tatsumi K"/>
            <person name="Tanaka K"/>
            <person name="Motone F"/>
            <person name="Kageyama Y"/>
            <person name="Nozu R"/>
            <person name="Adachi N"/>
            <person name="Nishimura O"/>
            <person name="Nakagawa R"/>
            <person name="Tanegashima C"/>
            <person name="Kiyatake I"/>
            <person name="Matsumoto R"/>
            <person name="Murakumo K"/>
            <person name="Nishida K"/>
            <person name="Terakita A"/>
            <person name="Kuratani S"/>
            <person name="Sato K"/>
            <person name="Hyodo S Kuraku.S."/>
        </authorList>
    </citation>
    <scope>NUCLEOTIDE SEQUENCE [LARGE SCALE GENOMIC DNA]</scope>
</reference>
<evidence type="ECO:0000256" key="10">
    <source>
        <dbReference type="ARBA" id="ARBA00030722"/>
    </source>
</evidence>
<feature type="region of interest" description="Disordered" evidence="12">
    <location>
        <begin position="176"/>
        <end position="229"/>
    </location>
</feature>
<evidence type="ECO:0000256" key="12">
    <source>
        <dbReference type="SAM" id="MobiDB-lite"/>
    </source>
</evidence>
<keyword evidence="4" id="KW-0963">Cytoplasm</keyword>
<dbReference type="InterPro" id="IPR031387">
    <property type="entry name" value="SPICE1"/>
</dbReference>
<evidence type="ECO:0000256" key="11">
    <source>
        <dbReference type="SAM" id="Coils"/>
    </source>
</evidence>
<dbReference type="OMA" id="REQSPKH"/>
<dbReference type="STRING" id="137246.A0A401T668"/>
<proteinExistence type="predicted"/>
<dbReference type="GO" id="GO:0051301">
    <property type="term" value="P:cell division"/>
    <property type="evidence" value="ECO:0007669"/>
    <property type="project" value="UniProtKB-KW"/>
</dbReference>
<dbReference type="GO" id="GO:0005819">
    <property type="term" value="C:spindle"/>
    <property type="evidence" value="ECO:0007669"/>
    <property type="project" value="UniProtKB-SubCell"/>
</dbReference>
<evidence type="ECO:0000256" key="7">
    <source>
        <dbReference type="ARBA" id="ARBA00023054"/>
    </source>
</evidence>
<feature type="compositionally biased region" description="Basic and acidic residues" evidence="12">
    <location>
        <begin position="60"/>
        <end position="70"/>
    </location>
</feature>
<feature type="coiled-coil region" evidence="11">
    <location>
        <begin position="599"/>
        <end position="670"/>
    </location>
</feature>
<evidence type="ECO:0000256" key="4">
    <source>
        <dbReference type="ARBA" id="ARBA00022490"/>
    </source>
</evidence>
<evidence type="ECO:0000256" key="6">
    <source>
        <dbReference type="ARBA" id="ARBA00022776"/>
    </source>
</evidence>
<evidence type="ECO:0000256" key="5">
    <source>
        <dbReference type="ARBA" id="ARBA00022618"/>
    </source>
</evidence>
<keyword evidence="7 11" id="KW-0175">Coiled coil</keyword>
<keyword evidence="9" id="KW-0131">Cell cycle</keyword>
<feature type="compositionally biased region" description="Low complexity" evidence="12">
    <location>
        <begin position="712"/>
        <end position="723"/>
    </location>
</feature>
<keyword evidence="14" id="KW-1185">Reference proteome</keyword>
<evidence type="ECO:0000313" key="14">
    <source>
        <dbReference type="Proteomes" id="UP000287033"/>
    </source>
</evidence>
<dbReference type="GO" id="GO:0046599">
    <property type="term" value="P:regulation of centriole replication"/>
    <property type="evidence" value="ECO:0007669"/>
    <property type="project" value="TreeGrafter"/>
</dbReference>
<sequence length="774" mass="84940">MLWSWRLAARGEESRAAVGPSSPRGGMSLVRGSRSQAAGRGRRKKAAPRREWDSTISDLSVHRASPEELARRRHSRLPRHRRPGLHKPRPAPGHQPLVSELLLDRRQLHDVLDRSDRALALVRDLFADGPRLHAAFPNVTAAPGGGGGGEAALPTRAWGERPTQLSLLSESVMDSQALNDASPDRAEASPEGSEHPRDRPPGWSRREAGQSPGTPCTPEREASGDEAGLNATTAIQRVRSRGAEGAAEHGRLSLEGLRDTIEHIDQELVELQRQAGRRVAGRLPERGRGLTGFTASLVGSLSRLTRCLKENETQQRREREGRQRLAESCTEQRALIDALTAEFLKVQSEVIATQTALHHYMVKTDEELHLIKQMVHGSLGAGMDTPKPRENIDACKVGAAALEGRTLHGCIYCGRQDNRNAPILRAVPNAAERLENVGNQYEGNVLEMAGRGECLPEHLFGSAILLSPPRQSNSQIAVRSQTAANSCQERPLADNVCLKSNCAHPLQIGKDTPTSVEQQRENNFIEYLGIQSELQDQQDLAQQCNFSDALEGQRNLTPVLPVSNWSEMQQPGTVNAVTGVLGLKENKMEAEALDKWLKHEAMLAQITELQLQNSALKAQLSQFNIDKLPNSAPQIEKSVPRPCDNLQQRITELNHQSAEARSKLLKLIEQQRQISGDSASPPISPIPPEGTWTETGRKSLDVLIPLPNGLDSSSESAPCPASEINNNRLTDNASRTSSSLHLDKDDGNRTPITQRLKPERLKEEGWFALSTHTI</sequence>
<evidence type="ECO:0000256" key="3">
    <source>
        <dbReference type="ARBA" id="ARBA00018313"/>
    </source>
</evidence>
<dbReference type="GO" id="GO:0090307">
    <property type="term" value="P:mitotic spindle assembly"/>
    <property type="evidence" value="ECO:0007669"/>
    <property type="project" value="InterPro"/>
</dbReference>
<dbReference type="EMBL" id="BEZZ01001116">
    <property type="protein sequence ID" value="GCC38120.1"/>
    <property type="molecule type" value="Genomic_DNA"/>
</dbReference>
<dbReference type="AlphaFoldDB" id="A0A401T668"/>
<gene>
    <name evidence="13" type="ORF">chiPu_0016631</name>
</gene>
<evidence type="ECO:0000256" key="1">
    <source>
        <dbReference type="ARBA" id="ARBA00004114"/>
    </source>
</evidence>
<dbReference type="GO" id="GO:0051310">
    <property type="term" value="P:metaphase chromosome alignment"/>
    <property type="evidence" value="ECO:0007669"/>
    <property type="project" value="TreeGrafter"/>
</dbReference>
<evidence type="ECO:0000313" key="13">
    <source>
        <dbReference type="EMBL" id="GCC38120.1"/>
    </source>
</evidence>
<dbReference type="Pfam" id="PF15678">
    <property type="entry name" value="SPICE"/>
    <property type="match status" value="2"/>
</dbReference>
<feature type="region of interest" description="Disordered" evidence="12">
    <location>
        <begin position="10"/>
        <end position="95"/>
    </location>
</feature>
<protein>
    <recommendedName>
        <fullName evidence="3">Spindle and centriole-associated protein 1</fullName>
    </recommendedName>
    <alternativeName>
        <fullName evidence="10">Coiled-coil domain-containing protein 52</fullName>
    </alternativeName>
</protein>
<evidence type="ECO:0000256" key="9">
    <source>
        <dbReference type="ARBA" id="ARBA00023306"/>
    </source>
</evidence>
<feature type="region of interest" description="Disordered" evidence="12">
    <location>
        <begin position="671"/>
        <end position="758"/>
    </location>
</feature>
<dbReference type="PANTHER" id="PTHR31167">
    <property type="entry name" value="SPINDLE AND CENTRIOLE ASSOCIATED PROTEIN 1 SPICE1"/>
    <property type="match status" value="1"/>
</dbReference>
<accession>A0A401T668</accession>
<dbReference type="GO" id="GO:0005814">
    <property type="term" value="C:centriole"/>
    <property type="evidence" value="ECO:0007669"/>
    <property type="project" value="UniProtKB-SubCell"/>
</dbReference>
<comment type="subcellular location">
    <subcellularLocation>
        <location evidence="1">Cytoplasm</location>
        <location evidence="1">Cytoskeleton</location>
        <location evidence="1">Microtubule organizing center</location>
        <location evidence="1">Centrosome</location>
        <location evidence="1">Centriole</location>
    </subcellularLocation>
    <subcellularLocation>
        <location evidence="2">Cytoplasm</location>
        <location evidence="2">Cytoskeleton</location>
        <location evidence="2">Spindle</location>
    </subcellularLocation>
</comment>